<dbReference type="Gene3D" id="1.20.5.170">
    <property type="match status" value="1"/>
</dbReference>
<dbReference type="PANTHER" id="PTHR23408:SF3">
    <property type="entry name" value="METHYLMALONIC ACIDURIA TYPE A PROTEIN, MITOCHONDRIAL"/>
    <property type="match status" value="1"/>
</dbReference>
<dbReference type="AlphaFoldDB" id="A0A9N9I7D4"/>
<dbReference type="Proteomes" id="UP000789508">
    <property type="component" value="Unassembled WGS sequence"/>
</dbReference>
<dbReference type="GO" id="GO:0005737">
    <property type="term" value="C:cytoplasm"/>
    <property type="evidence" value="ECO:0007669"/>
    <property type="project" value="TreeGrafter"/>
</dbReference>
<name>A0A9N9I7D4_9GLOM</name>
<proteinExistence type="inferred from homology"/>
<evidence type="ECO:0000313" key="3">
    <source>
        <dbReference type="Proteomes" id="UP000789508"/>
    </source>
</evidence>
<dbReference type="Pfam" id="PF03308">
    <property type="entry name" value="MeaB"/>
    <property type="match status" value="1"/>
</dbReference>
<dbReference type="OrthoDB" id="1476984at2759"/>
<evidence type="ECO:0000313" key="2">
    <source>
        <dbReference type="EMBL" id="CAG8723741.1"/>
    </source>
</evidence>
<evidence type="ECO:0000256" key="1">
    <source>
        <dbReference type="ARBA" id="ARBA00009625"/>
    </source>
</evidence>
<dbReference type="SUPFAM" id="SSF52540">
    <property type="entry name" value="P-loop containing nucleoside triphosphate hydrolases"/>
    <property type="match status" value="1"/>
</dbReference>
<comment type="similarity">
    <text evidence="1">Belongs to the SIMIBI class G3E GTPase family. ArgK/MeaB subfamily.</text>
</comment>
<accession>A0A9N9I7D4</accession>
<sequence length="293" mass="32279">MLDRMIYFVSYDFFNDWLSYLRKYAAYKRSNSRSTCRIKSPIILNGSNSFLIVESRYLNVSSHTPTTAVSPIASSTVIDASVPSKVMELYEGILQRDRYYLAKAITLVESSRSDHKKQAQQLLSLLLDKKVHKDFPSTGLYKKWGADLGIFGDLKKKITYRIGLSGPPGVGKSTFIETFGMHVLSQGHRVAVLAVDPSSTRTGGSIMGDKTRMPQLSHQENAYVRPSPSRGTLAAGYDVTLVETVGVGQSEIMVSEMVDMFVLMVPPAGGDEIQGLKKGIVEIADLVIVNKAD</sequence>
<dbReference type="CDD" id="cd03114">
    <property type="entry name" value="MMAA-like"/>
    <property type="match status" value="1"/>
</dbReference>
<dbReference type="GO" id="GO:0003924">
    <property type="term" value="F:GTPase activity"/>
    <property type="evidence" value="ECO:0007669"/>
    <property type="project" value="InterPro"/>
</dbReference>
<dbReference type="Gene3D" id="3.40.50.300">
    <property type="entry name" value="P-loop containing nucleotide triphosphate hydrolases"/>
    <property type="match status" value="1"/>
</dbReference>
<protein>
    <submittedName>
        <fullName evidence="2">10548_t:CDS:1</fullName>
    </submittedName>
</protein>
<dbReference type="InterPro" id="IPR027417">
    <property type="entry name" value="P-loop_NTPase"/>
</dbReference>
<comment type="caution">
    <text evidence="2">The sequence shown here is derived from an EMBL/GenBank/DDBJ whole genome shotgun (WGS) entry which is preliminary data.</text>
</comment>
<dbReference type="GO" id="GO:0005525">
    <property type="term" value="F:GTP binding"/>
    <property type="evidence" value="ECO:0007669"/>
    <property type="project" value="InterPro"/>
</dbReference>
<feature type="non-terminal residue" evidence="2">
    <location>
        <position position="293"/>
    </location>
</feature>
<dbReference type="PANTHER" id="PTHR23408">
    <property type="entry name" value="METHYLMALONYL-COA MUTASE"/>
    <property type="match status" value="1"/>
</dbReference>
<organism evidence="2 3">
    <name type="scientific">Ambispora leptoticha</name>
    <dbReference type="NCBI Taxonomy" id="144679"/>
    <lineage>
        <taxon>Eukaryota</taxon>
        <taxon>Fungi</taxon>
        <taxon>Fungi incertae sedis</taxon>
        <taxon>Mucoromycota</taxon>
        <taxon>Glomeromycotina</taxon>
        <taxon>Glomeromycetes</taxon>
        <taxon>Archaeosporales</taxon>
        <taxon>Ambisporaceae</taxon>
        <taxon>Ambispora</taxon>
    </lineage>
</organism>
<reference evidence="2" key="1">
    <citation type="submission" date="2021-06" db="EMBL/GenBank/DDBJ databases">
        <authorList>
            <person name="Kallberg Y."/>
            <person name="Tangrot J."/>
            <person name="Rosling A."/>
        </authorList>
    </citation>
    <scope>NUCLEOTIDE SEQUENCE</scope>
    <source>
        <strain evidence="2">FL130A</strain>
    </source>
</reference>
<gene>
    <name evidence="2" type="ORF">ALEPTO_LOCUS12355</name>
</gene>
<dbReference type="EMBL" id="CAJVPS010027307">
    <property type="protein sequence ID" value="CAG8723741.1"/>
    <property type="molecule type" value="Genomic_DNA"/>
</dbReference>
<dbReference type="InterPro" id="IPR005129">
    <property type="entry name" value="GTPase_ArgK"/>
</dbReference>
<keyword evidence="3" id="KW-1185">Reference proteome</keyword>